<accession>A0ABP6QPF7</accession>
<comment type="caution">
    <text evidence="1">The sequence shown here is derived from an EMBL/GenBank/DDBJ whole genome shotgun (WGS) entry which is preliminary data.</text>
</comment>
<protein>
    <submittedName>
        <fullName evidence="1">Uncharacterized protein</fullName>
    </submittedName>
</protein>
<dbReference type="EMBL" id="BAAAUW010000001">
    <property type="protein sequence ID" value="GAA3248008.1"/>
    <property type="molecule type" value="Genomic_DNA"/>
</dbReference>
<organism evidence="1 2">
    <name type="scientific">Streptomyces labedae</name>
    <dbReference type="NCBI Taxonomy" id="285569"/>
    <lineage>
        <taxon>Bacteria</taxon>
        <taxon>Bacillati</taxon>
        <taxon>Actinomycetota</taxon>
        <taxon>Actinomycetes</taxon>
        <taxon>Kitasatosporales</taxon>
        <taxon>Streptomycetaceae</taxon>
        <taxon>Streptomyces</taxon>
    </lineage>
</organism>
<reference evidence="2" key="1">
    <citation type="journal article" date="2019" name="Int. J. Syst. Evol. Microbiol.">
        <title>The Global Catalogue of Microorganisms (GCM) 10K type strain sequencing project: providing services to taxonomists for standard genome sequencing and annotation.</title>
        <authorList>
            <consortium name="The Broad Institute Genomics Platform"/>
            <consortium name="The Broad Institute Genome Sequencing Center for Infectious Disease"/>
            <person name="Wu L."/>
            <person name="Ma J."/>
        </authorList>
    </citation>
    <scope>NUCLEOTIDE SEQUENCE [LARGE SCALE GENOMIC DNA]</scope>
    <source>
        <strain evidence="2">JCM 9381</strain>
    </source>
</reference>
<evidence type="ECO:0000313" key="1">
    <source>
        <dbReference type="EMBL" id="GAA3248008.1"/>
    </source>
</evidence>
<sequence length="45" mass="5018">MRVRVGGIRFAPLSVHGREIRGLPRKIRGPVSRKIRGPVSREVNG</sequence>
<gene>
    <name evidence="1" type="ORF">GCM10010469_05070</name>
</gene>
<name>A0ABP6QPF7_9ACTN</name>
<dbReference type="Proteomes" id="UP001500728">
    <property type="component" value="Unassembled WGS sequence"/>
</dbReference>
<proteinExistence type="predicted"/>
<keyword evidence="2" id="KW-1185">Reference proteome</keyword>
<evidence type="ECO:0000313" key="2">
    <source>
        <dbReference type="Proteomes" id="UP001500728"/>
    </source>
</evidence>